<proteinExistence type="predicted"/>
<dbReference type="Proteomes" id="UP001287356">
    <property type="component" value="Unassembled WGS sequence"/>
</dbReference>
<dbReference type="EMBL" id="JAULSN010000004">
    <property type="protein sequence ID" value="KAK3373510.1"/>
    <property type="molecule type" value="Genomic_DNA"/>
</dbReference>
<reference evidence="1" key="1">
    <citation type="journal article" date="2023" name="Mol. Phylogenet. Evol.">
        <title>Genome-scale phylogeny and comparative genomics of the fungal order Sordariales.</title>
        <authorList>
            <person name="Hensen N."/>
            <person name="Bonometti L."/>
            <person name="Westerberg I."/>
            <person name="Brannstrom I.O."/>
            <person name="Guillou S."/>
            <person name="Cros-Aarteil S."/>
            <person name="Calhoun S."/>
            <person name="Haridas S."/>
            <person name="Kuo A."/>
            <person name="Mondo S."/>
            <person name="Pangilinan J."/>
            <person name="Riley R."/>
            <person name="LaButti K."/>
            <person name="Andreopoulos B."/>
            <person name="Lipzen A."/>
            <person name="Chen C."/>
            <person name="Yan M."/>
            <person name="Daum C."/>
            <person name="Ng V."/>
            <person name="Clum A."/>
            <person name="Steindorff A."/>
            <person name="Ohm R.A."/>
            <person name="Martin F."/>
            <person name="Silar P."/>
            <person name="Natvig D.O."/>
            <person name="Lalanne C."/>
            <person name="Gautier V."/>
            <person name="Ament-Velasquez S.L."/>
            <person name="Kruys A."/>
            <person name="Hutchinson M.I."/>
            <person name="Powell A.J."/>
            <person name="Barry K."/>
            <person name="Miller A.N."/>
            <person name="Grigoriev I.V."/>
            <person name="Debuchy R."/>
            <person name="Gladieux P."/>
            <person name="Hiltunen Thoren M."/>
            <person name="Johannesson H."/>
        </authorList>
    </citation>
    <scope>NUCLEOTIDE SEQUENCE</scope>
    <source>
        <strain evidence="1">CBS 958.72</strain>
    </source>
</reference>
<keyword evidence="2" id="KW-1185">Reference proteome</keyword>
<sequence>MCVRRRYRAVPACLPAFLPAFLGLGLGKWLFVSHTMLACAGSAGYLFAQWEVAKLPMQESPLLSGKYAASIPNCQHVPEDRPRSGGGCSNYQGAWCSGLASRLRDDAQDMSYSRFI</sequence>
<reference evidence="1" key="2">
    <citation type="submission" date="2023-06" db="EMBL/GenBank/DDBJ databases">
        <authorList>
            <consortium name="Lawrence Berkeley National Laboratory"/>
            <person name="Haridas S."/>
            <person name="Hensen N."/>
            <person name="Bonometti L."/>
            <person name="Westerberg I."/>
            <person name="Brannstrom I.O."/>
            <person name="Guillou S."/>
            <person name="Cros-Aarteil S."/>
            <person name="Calhoun S."/>
            <person name="Kuo A."/>
            <person name="Mondo S."/>
            <person name="Pangilinan J."/>
            <person name="Riley R."/>
            <person name="Labutti K."/>
            <person name="Andreopoulos B."/>
            <person name="Lipzen A."/>
            <person name="Chen C."/>
            <person name="Yanf M."/>
            <person name="Daum C."/>
            <person name="Ng V."/>
            <person name="Clum A."/>
            <person name="Steindorff A."/>
            <person name="Ohm R."/>
            <person name="Martin F."/>
            <person name="Silar P."/>
            <person name="Natvig D."/>
            <person name="Lalanne C."/>
            <person name="Gautier V."/>
            <person name="Ament-Velasquez S.L."/>
            <person name="Kruys A."/>
            <person name="Hutchinson M.I."/>
            <person name="Powell A.J."/>
            <person name="Barry K."/>
            <person name="Miller A.N."/>
            <person name="Grigoriev I.V."/>
            <person name="Debuchy R."/>
            <person name="Gladieux P."/>
            <person name="Thoren M.H."/>
            <person name="Johannesson H."/>
        </authorList>
    </citation>
    <scope>NUCLEOTIDE SEQUENCE</scope>
    <source>
        <strain evidence="1">CBS 958.72</strain>
    </source>
</reference>
<organism evidence="1 2">
    <name type="scientific">Lasiosphaeria ovina</name>
    <dbReference type="NCBI Taxonomy" id="92902"/>
    <lineage>
        <taxon>Eukaryota</taxon>
        <taxon>Fungi</taxon>
        <taxon>Dikarya</taxon>
        <taxon>Ascomycota</taxon>
        <taxon>Pezizomycotina</taxon>
        <taxon>Sordariomycetes</taxon>
        <taxon>Sordariomycetidae</taxon>
        <taxon>Sordariales</taxon>
        <taxon>Lasiosphaeriaceae</taxon>
        <taxon>Lasiosphaeria</taxon>
    </lineage>
</organism>
<comment type="caution">
    <text evidence="1">The sequence shown here is derived from an EMBL/GenBank/DDBJ whole genome shotgun (WGS) entry which is preliminary data.</text>
</comment>
<name>A0AAE0KC82_9PEZI</name>
<dbReference type="AlphaFoldDB" id="A0AAE0KC82"/>
<evidence type="ECO:0000313" key="2">
    <source>
        <dbReference type="Proteomes" id="UP001287356"/>
    </source>
</evidence>
<accession>A0AAE0KC82</accession>
<evidence type="ECO:0000313" key="1">
    <source>
        <dbReference type="EMBL" id="KAK3373510.1"/>
    </source>
</evidence>
<protein>
    <submittedName>
        <fullName evidence="1">Uncharacterized protein</fullName>
    </submittedName>
</protein>
<gene>
    <name evidence="1" type="ORF">B0T24DRAFT_265375</name>
</gene>